<accession>A0A087CXZ5</accession>
<dbReference type="Proteomes" id="UP000029040">
    <property type="component" value="Unassembled WGS sequence"/>
</dbReference>
<gene>
    <name evidence="1" type="ORF">BSAE_1782</name>
</gene>
<evidence type="ECO:0000313" key="2">
    <source>
        <dbReference type="Proteomes" id="UP000029040"/>
    </source>
</evidence>
<dbReference type="AlphaFoldDB" id="A0A087CXZ5"/>
<name>A0A087CXZ5_9BIFI</name>
<proteinExistence type="predicted"/>
<sequence>MLAFLSPKIHYGHLLAVTNLWRPRRFRKRIGQQRAAVPCLRRPAKMEHIHVLAIRLGNGYMLRPVQMPQSQIIETATGEYSGRHTVHSANRDNAFRIGWRSSRNERMRHQYGMQIRIPSSALGKVAGDQRHGGGHHAFMRTRHHHSTIPPQQSRQSLRTRIGIIITSIGLPRPKLSTHHPRQYRTRRIRIKIRYRVHRQRITITFHHHRRRDVFQPTAHMHVRHHRPGTESQSVGGIVIARRHDHLKRMPIHLESRQSFEHRCEQLH</sequence>
<protein>
    <submittedName>
        <fullName evidence="1">Uncharacterized protein</fullName>
    </submittedName>
</protein>
<dbReference type="EMBL" id="JGZM01000003">
    <property type="protein sequence ID" value="KFI88145.1"/>
    <property type="molecule type" value="Genomic_DNA"/>
</dbReference>
<evidence type="ECO:0000313" key="1">
    <source>
        <dbReference type="EMBL" id="KFI88145.1"/>
    </source>
</evidence>
<organism evidence="1 2">
    <name type="scientific">Bifidobacterium pullorum subsp. saeculare DSM 6531 = LMG 14934</name>
    <dbReference type="NCBI Taxonomy" id="1437611"/>
    <lineage>
        <taxon>Bacteria</taxon>
        <taxon>Bacillati</taxon>
        <taxon>Actinomycetota</taxon>
        <taxon>Actinomycetes</taxon>
        <taxon>Bifidobacteriales</taxon>
        <taxon>Bifidobacteriaceae</taxon>
        <taxon>Bifidobacterium</taxon>
    </lineage>
</organism>
<comment type="caution">
    <text evidence="1">The sequence shown here is derived from an EMBL/GenBank/DDBJ whole genome shotgun (WGS) entry which is preliminary data.</text>
</comment>
<reference evidence="1 2" key="1">
    <citation type="submission" date="2014-03" db="EMBL/GenBank/DDBJ databases">
        <title>Genomics of Bifidobacteria.</title>
        <authorList>
            <person name="Ventura M."/>
            <person name="Milani C."/>
            <person name="Lugli G.A."/>
        </authorList>
    </citation>
    <scope>NUCLEOTIDE SEQUENCE [LARGE SCALE GENOMIC DNA]</scope>
    <source>
        <strain evidence="1 2">LMG 14934</strain>
    </source>
</reference>